<dbReference type="InterPro" id="IPR036518">
    <property type="entry name" value="CobE/GbiG_C_sf"/>
</dbReference>
<dbReference type="PANTHER" id="PTHR37477:SF1">
    <property type="entry name" value="COBALT-PRECORRIN-5A HYDROLASE"/>
    <property type="match status" value="1"/>
</dbReference>
<dbReference type="EMBL" id="JBHSOF010000039">
    <property type="protein sequence ID" value="MFC5666411.1"/>
    <property type="molecule type" value="Genomic_DNA"/>
</dbReference>
<dbReference type="InterPro" id="IPR052553">
    <property type="entry name" value="CbiG_hydrolase"/>
</dbReference>
<accession>A0ABW0X7L8</accession>
<feature type="domain" description="CobE/GbiG C-terminal" evidence="1">
    <location>
        <begin position="2"/>
        <end position="116"/>
    </location>
</feature>
<gene>
    <name evidence="2" type="ORF">ACFP3U_26025</name>
</gene>
<comment type="caution">
    <text evidence="2">The sequence shown here is derived from an EMBL/GenBank/DDBJ whole genome shotgun (WGS) entry which is preliminary data.</text>
</comment>
<dbReference type="SUPFAM" id="SSF159664">
    <property type="entry name" value="CobE/GbiG C-terminal domain-like"/>
    <property type="match status" value="1"/>
</dbReference>
<dbReference type="RefSeq" id="WP_380228083.1">
    <property type="nucleotide sequence ID" value="NZ_JBHSOF010000039.1"/>
</dbReference>
<keyword evidence="3" id="KW-1185">Reference proteome</keyword>
<dbReference type="Gene3D" id="3.30.420.180">
    <property type="entry name" value="CobE/GbiG C-terminal domain"/>
    <property type="match status" value="1"/>
</dbReference>
<evidence type="ECO:0000259" key="1">
    <source>
        <dbReference type="Pfam" id="PF01890"/>
    </source>
</evidence>
<sequence length="135" mass="13055">MIGVGVRGAATDAELLDLIRRTLDGAGLPSGAVAALATLTGKGGHPAVRTAATVLGVPVVEYPAGVLAAVPVPNPSGAVGDAVGTVSVAEAAALAAGAGELLVPKRKSASATVAVARVPYSHPPQPHPQNAGEHP</sequence>
<reference evidence="3" key="1">
    <citation type="journal article" date="2019" name="Int. J. Syst. Evol. Microbiol.">
        <title>The Global Catalogue of Microorganisms (GCM) 10K type strain sequencing project: providing services to taxonomists for standard genome sequencing and annotation.</title>
        <authorList>
            <consortium name="The Broad Institute Genomics Platform"/>
            <consortium name="The Broad Institute Genome Sequencing Center for Infectious Disease"/>
            <person name="Wu L."/>
            <person name="Ma J."/>
        </authorList>
    </citation>
    <scope>NUCLEOTIDE SEQUENCE [LARGE SCALE GENOMIC DNA]</scope>
    <source>
        <strain evidence="3">CGMCC 4.1437</strain>
    </source>
</reference>
<dbReference type="InterPro" id="IPR002750">
    <property type="entry name" value="CobE/GbiG_C"/>
</dbReference>
<evidence type="ECO:0000313" key="2">
    <source>
        <dbReference type="EMBL" id="MFC5666411.1"/>
    </source>
</evidence>
<protein>
    <submittedName>
        <fullName evidence="2">Cobalamin biosynthesis protein</fullName>
    </submittedName>
</protein>
<dbReference type="Pfam" id="PF01890">
    <property type="entry name" value="CbiG_C"/>
    <property type="match status" value="1"/>
</dbReference>
<organism evidence="2 3">
    <name type="scientific">Kitasatospora misakiensis</name>
    <dbReference type="NCBI Taxonomy" id="67330"/>
    <lineage>
        <taxon>Bacteria</taxon>
        <taxon>Bacillati</taxon>
        <taxon>Actinomycetota</taxon>
        <taxon>Actinomycetes</taxon>
        <taxon>Kitasatosporales</taxon>
        <taxon>Streptomycetaceae</taxon>
        <taxon>Kitasatospora</taxon>
    </lineage>
</organism>
<evidence type="ECO:0000313" key="3">
    <source>
        <dbReference type="Proteomes" id="UP001595975"/>
    </source>
</evidence>
<proteinExistence type="predicted"/>
<name>A0ABW0X7L8_9ACTN</name>
<dbReference type="PANTHER" id="PTHR37477">
    <property type="entry name" value="COBALT-PRECORRIN-5A HYDROLASE"/>
    <property type="match status" value="1"/>
</dbReference>
<dbReference type="Proteomes" id="UP001595975">
    <property type="component" value="Unassembled WGS sequence"/>
</dbReference>